<name>A0A553I1V6_9PEZI</name>
<feature type="signal peptide" evidence="1">
    <location>
        <begin position="1"/>
        <end position="23"/>
    </location>
</feature>
<accession>A0A553I1V6</accession>
<gene>
    <name evidence="2" type="ORF">FHL15_004952</name>
</gene>
<evidence type="ECO:0000256" key="1">
    <source>
        <dbReference type="SAM" id="SignalP"/>
    </source>
</evidence>
<evidence type="ECO:0000313" key="2">
    <source>
        <dbReference type="EMBL" id="TRX94184.1"/>
    </source>
</evidence>
<dbReference type="EMBL" id="VFLP01000024">
    <property type="protein sequence ID" value="TRX94184.1"/>
    <property type="molecule type" value="Genomic_DNA"/>
</dbReference>
<sequence>MRIAQFLQLLLYPGLPLLWSTAAIKGTGPDKCYYHVCRTLCGTIYPEPLSSRLVTLFTWAALDILSYNTPGAAEAGINAIHVSAGNVGQTVTRAAAVRIAGEQVCTYLLDEPHELRPGIAWNRLGSAMRRILVRCRAINTASIQPFISVPLMQSTRSLRLLARVAKRRTGKGSLSEPDTRLYCATRERARPSESALSSSPGQQSPPVRQWALHGAIKSYRGSSDVLSDGADMIEHQTLGLANIAALSPEIAAGCASVNDMLVVHPAEAESKAQALPLGREDVIIDLTGYVALNMTSSWSDDGAAQEMLVRLQGRLLALARTERSEGVELGD</sequence>
<keyword evidence="1" id="KW-0732">Signal</keyword>
<dbReference type="Proteomes" id="UP000319160">
    <property type="component" value="Unassembled WGS sequence"/>
</dbReference>
<reference evidence="3" key="1">
    <citation type="submission" date="2019-06" db="EMBL/GenBank/DDBJ databases">
        <title>Draft genome sequence of the griseofulvin-producing fungus Xylaria cubensis strain G536.</title>
        <authorList>
            <person name="Mead M.E."/>
            <person name="Raja H.A."/>
            <person name="Steenwyk J.L."/>
            <person name="Knowles S.L."/>
            <person name="Oberlies N.H."/>
            <person name="Rokas A."/>
        </authorList>
    </citation>
    <scope>NUCLEOTIDE SEQUENCE [LARGE SCALE GENOMIC DNA]</scope>
    <source>
        <strain evidence="3">G536</strain>
    </source>
</reference>
<comment type="caution">
    <text evidence="2">The sequence shown here is derived from an EMBL/GenBank/DDBJ whole genome shotgun (WGS) entry which is preliminary data.</text>
</comment>
<evidence type="ECO:0000313" key="3">
    <source>
        <dbReference type="Proteomes" id="UP000319160"/>
    </source>
</evidence>
<protein>
    <submittedName>
        <fullName evidence="2">Uncharacterized protein</fullName>
    </submittedName>
</protein>
<keyword evidence="3" id="KW-1185">Reference proteome</keyword>
<proteinExistence type="predicted"/>
<organism evidence="2 3">
    <name type="scientific">Xylaria flabelliformis</name>
    <dbReference type="NCBI Taxonomy" id="2512241"/>
    <lineage>
        <taxon>Eukaryota</taxon>
        <taxon>Fungi</taxon>
        <taxon>Dikarya</taxon>
        <taxon>Ascomycota</taxon>
        <taxon>Pezizomycotina</taxon>
        <taxon>Sordariomycetes</taxon>
        <taxon>Xylariomycetidae</taxon>
        <taxon>Xylariales</taxon>
        <taxon>Xylariaceae</taxon>
        <taxon>Xylaria</taxon>
    </lineage>
</organism>
<dbReference type="AlphaFoldDB" id="A0A553I1V6"/>
<feature type="chain" id="PRO_5022000985" evidence="1">
    <location>
        <begin position="24"/>
        <end position="331"/>
    </location>
</feature>